<feature type="domain" description="NAD(P)-binding" evidence="1">
    <location>
        <begin position="8"/>
        <end position="181"/>
    </location>
</feature>
<dbReference type="Gene3D" id="3.40.50.720">
    <property type="entry name" value="NAD(P)-binding Rossmann-like Domain"/>
    <property type="match status" value="1"/>
</dbReference>
<dbReference type="InterPro" id="IPR016040">
    <property type="entry name" value="NAD(P)-bd_dom"/>
</dbReference>
<dbReference type="PANTHER" id="PTHR47129:SF1">
    <property type="entry name" value="NMRA-LIKE DOMAIN-CONTAINING PROTEIN"/>
    <property type="match status" value="1"/>
</dbReference>
<sequence>MDTLAITGCTGRLGSRVVSLLAGREVPQRLIVRDPDRAPEVPGGEVRVASYEDTDAMRRALTGVSTLFLISGHEGPERMAMHRSAVRAAAEAGVRRVVYTSFMGAAPLATFTFAREHATTEQLITAAGLSLTSLRNALYADVAPRFVGPDGVMRGPAGNGRIAWVALRDVARLAVEVLLDPAHADAIYDVSGAQAIDLHETARLIGEVTGREIRYHAETDAEARASRAGAQEWQIDGWVGSYAAIATGETSVTSHTVEHVTGTRPWTFAEFLRAEPTAWQHLV</sequence>
<name>A0ABN3VDS6_9PSEU</name>
<proteinExistence type="predicted"/>
<dbReference type="CDD" id="cd05269">
    <property type="entry name" value="TMR_SDR_a"/>
    <property type="match status" value="1"/>
</dbReference>
<comment type="caution">
    <text evidence="2">The sequence shown here is derived from an EMBL/GenBank/DDBJ whole genome shotgun (WGS) entry which is preliminary data.</text>
</comment>
<evidence type="ECO:0000313" key="2">
    <source>
        <dbReference type="EMBL" id="GAA2795077.1"/>
    </source>
</evidence>
<keyword evidence="3" id="KW-1185">Reference proteome</keyword>
<dbReference type="InterPro" id="IPR036291">
    <property type="entry name" value="NAD(P)-bd_dom_sf"/>
</dbReference>
<dbReference type="SUPFAM" id="SSF51735">
    <property type="entry name" value="NAD(P)-binding Rossmann-fold domains"/>
    <property type="match status" value="1"/>
</dbReference>
<protein>
    <submittedName>
        <fullName evidence="2">SDR family oxidoreductase</fullName>
    </submittedName>
</protein>
<reference evidence="2 3" key="1">
    <citation type="journal article" date="2019" name="Int. J. Syst. Evol. Microbiol.">
        <title>The Global Catalogue of Microorganisms (GCM) 10K type strain sequencing project: providing services to taxonomists for standard genome sequencing and annotation.</title>
        <authorList>
            <consortium name="The Broad Institute Genomics Platform"/>
            <consortium name="The Broad Institute Genome Sequencing Center for Infectious Disease"/>
            <person name="Wu L."/>
            <person name="Ma J."/>
        </authorList>
    </citation>
    <scope>NUCLEOTIDE SEQUENCE [LARGE SCALE GENOMIC DNA]</scope>
    <source>
        <strain evidence="2 3">JCM 9383</strain>
    </source>
</reference>
<dbReference type="Proteomes" id="UP001500979">
    <property type="component" value="Unassembled WGS sequence"/>
</dbReference>
<dbReference type="Pfam" id="PF13460">
    <property type="entry name" value="NAD_binding_10"/>
    <property type="match status" value="1"/>
</dbReference>
<dbReference type="EMBL" id="BAAAUX010000014">
    <property type="protein sequence ID" value="GAA2795077.1"/>
    <property type="molecule type" value="Genomic_DNA"/>
</dbReference>
<dbReference type="PANTHER" id="PTHR47129">
    <property type="entry name" value="QUINONE OXIDOREDUCTASE 2"/>
    <property type="match status" value="1"/>
</dbReference>
<dbReference type="Gene3D" id="3.90.25.10">
    <property type="entry name" value="UDP-galactose 4-epimerase, domain 1"/>
    <property type="match status" value="1"/>
</dbReference>
<gene>
    <name evidence="2" type="ORF">GCM10010470_32560</name>
</gene>
<dbReference type="InterPro" id="IPR052718">
    <property type="entry name" value="NmrA-type_oxidoreductase"/>
</dbReference>
<evidence type="ECO:0000313" key="3">
    <source>
        <dbReference type="Proteomes" id="UP001500979"/>
    </source>
</evidence>
<dbReference type="RefSeq" id="WP_344680527.1">
    <property type="nucleotide sequence ID" value="NZ_BAAAUX010000014.1"/>
</dbReference>
<organism evidence="2 3">
    <name type="scientific">Saccharopolyspora taberi</name>
    <dbReference type="NCBI Taxonomy" id="60895"/>
    <lineage>
        <taxon>Bacteria</taxon>
        <taxon>Bacillati</taxon>
        <taxon>Actinomycetota</taxon>
        <taxon>Actinomycetes</taxon>
        <taxon>Pseudonocardiales</taxon>
        <taxon>Pseudonocardiaceae</taxon>
        <taxon>Saccharopolyspora</taxon>
    </lineage>
</organism>
<evidence type="ECO:0000259" key="1">
    <source>
        <dbReference type="Pfam" id="PF13460"/>
    </source>
</evidence>
<accession>A0ABN3VDS6</accession>